<organism evidence="1 2">
    <name type="scientific">Maritimibacter fusiformis</name>
    <dbReference type="NCBI Taxonomy" id="2603819"/>
    <lineage>
        <taxon>Bacteria</taxon>
        <taxon>Pseudomonadati</taxon>
        <taxon>Pseudomonadota</taxon>
        <taxon>Alphaproteobacteria</taxon>
        <taxon>Rhodobacterales</taxon>
        <taxon>Roseobacteraceae</taxon>
        <taxon>Maritimibacter</taxon>
    </lineage>
</organism>
<dbReference type="SUPFAM" id="SSF53335">
    <property type="entry name" value="S-adenosyl-L-methionine-dependent methyltransferases"/>
    <property type="match status" value="1"/>
</dbReference>
<proteinExistence type="predicted"/>
<name>A0A5D0RPA1_9RHOB</name>
<sequence>MHSAVDRRELKNAMARVTLERRHTAGCELLPDRGHLLDEMPKGAVAAEIGVAFGDYTREIMNRTDPARLFLIDAWATERYREGLAKIRSDWAGEIDAGRIVIEQGLSTDVLPTLAPASLDWAYIDTNHAYQTTLEELELCRTLVKPGGRIAGHDFCTGNVIDAVPYGVVEAVAKFCHDHDWGFRFLTLETRGHFSFCLEALA</sequence>
<dbReference type="AlphaFoldDB" id="A0A5D0RPA1"/>
<keyword evidence="2" id="KW-1185">Reference proteome</keyword>
<accession>A0A5D0RPA1</accession>
<evidence type="ECO:0000313" key="2">
    <source>
        <dbReference type="Proteomes" id="UP000322080"/>
    </source>
</evidence>
<dbReference type="EMBL" id="VSIY01000003">
    <property type="protein sequence ID" value="TYB83323.1"/>
    <property type="molecule type" value="Genomic_DNA"/>
</dbReference>
<comment type="caution">
    <text evidence="1">The sequence shown here is derived from an EMBL/GenBank/DDBJ whole genome shotgun (WGS) entry which is preliminary data.</text>
</comment>
<dbReference type="Pfam" id="PF13578">
    <property type="entry name" value="Methyltransf_24"/>
    <property type="match status" value="1"/>
</dbReference>
<keyword evidence="1" id="KW-0489">Methyltransferase</keyword>
<protein>
    <submittedName>
        <fullName evidence="1">Class I SAM-dependent methyltransferase</fullName>
    </submittedName>
</protein>
<dbReference type="Gene3D" id="3.40.50.150">
    <property type="entry name" value="Vaccinia Virus protein VP39"/>
    <property type="match status" value="1"/>
</dbReference>
<dbReference type="GO" id="GO:0032259">
    <property type="term" value="P:methylation"/>
    <property type="evidence" value="ECO:0007669"/>
    <property type="project" value="UniProtKB-KW"/>
</dbReference>
<dbReference type="RefSeq" id="WP_148376413.1">
    <property type="nucleotide sequence ID" value="NZ_VSIY01000003.1"/>
</dbReference>
<keyword evidence="1" id="KW-0808">Transferase</keyword>
<dbReference type="Proteomes" id="UP000322080">
    <property type="component" value="Unassembled WGS sequence"/>
</dbReference>
<dbReference type="InterPro" id="IPR029063">
    <property type="entry name" value="SAM-dependent_MTases_sf"/>
</dbReference>
<gene>
    <name evidence="1" type="ORF">FVF75_03870</name>
</gene>
<evidence type="ECO:0000313" key="1">
    <source>
        <dbReference type="EMBL" id="TYB83323.1"/>
    </source>
</evidence>
<dbReference type="GO" id="GO:0008168">
    <property type="term" value="F:methyltransferase activity"/>
    <property type="evidence" value="ECO:0007669"/>
    <property type="project" value="UniProtKB-KW"/>
</dbReference>
<reference evidence="1 2" key="1">
    <citation type="submission" date="2019-08" db="EMBL/GenBank/DDBJ databases">
        <title>Identification of a novel species of the genus Boseongicola.</title>
        <authorList>
            <person name="Zhang X.-Q."/>
        </authorList>
    </citation>
    <scope>NUCLEOTIDE SEQUENCE [LARGE SCALE GENOMIC DNA]</scope>
    <source>
        <strain evidence="1 2">HY14</strain>
    </source>
</reference>